<dbReference type="InterPro" id="IPR012336">
    <property type="entry name" value="Thioredoxin-like_fold"/>
</dbReference>
<dbReference type="SFLD" id="SFLDG01200">
    <property type="entry name" value="SUF1.1"/>
    <property type="match status" value="1"/>
</dbReference>
<dbReference type="Gene3D" id="1.20.1050.10">
    <property type="match status" value="1"/>
</dbReference>
<evidence type="ECO:0000256" key="1">
    <source>
        <dbReference type="ARBA" id="ARBA00006475"/>
    </source>
</evidence>
<dbReference type="Pfam" id="PF17171">
    <property type="entry name" value="GST_C_6"/>
    <property type="match status" value="1"/>
</dbReference>
<gene>
    <name evidence="4" type="ORF">PMAYCL1PPCAC_12032</name>
</gene>
<name>A0AAN5CFH4_9BILA</name>
<sequence length="291" mass="33011">MFGCDCSCLHSLFYWTGVLSIASKVVPFLLKTLKGQKPIELEEKNWKRDVVYLYQLSGTPTASSTSPYCIKVEAFCRLYGLAFERRNTLSARGDNNLLPFIELNGERHSDSQIILRRLTHIFNLKSYPDDSSASIGHAIDRLLDNHTANLIMAAKLPHYGKVVEAMCEANGLPSLLLPIISRVGGFQLERKKRVKIETTLGKFSKSEYEELLRNDLLHLQIFLGGKEFLLGDRPTAVDCTAFGQFASNYYAVPSARFLLHDLLDSSEFTPLREYLERVKSSIFEDQFRDSK</sequence>
<dbReference type="InterPro" id="IPR040079">
    <property type="entry name" value="Glutathione_S-Trfase"/>
</dbReference>
<dbReference type="Pfam" id="PF17172">
    <property type="entry name" value="GST_N_4"/>
    <property type="match status" value="1"/>
</dbReference>
<dbReference type="PANTHER" id="PTHR12289">
    <property type="entry name" value="METAXIN RELATED"/>
    <property type="match status" value="1"/>
</dbReference>
<evidence type="ECO:0000313" key="5">
    <source>
        <dbReference type="Proteomes" id="UP001328107"/>
    </source>
</evidence>
<dbReference type="PANTHER" id="PTHR12289:SF32">
    <property type="entry name" value="GST_C_6 DOMAIN-CONTAINING PROTEIN"/>
    <property type="match status" value="1"/>
</dbReference>
<dbReference type="InterPro" id="IPR026928">
    <property type="entry name" value="FAX/IsoI-like"/>
</dbReference>
<evidence type="ECO:0000259" key="3">
    <source>
        <dbReference type="Pfam" id="PF17172"/>
    </source>
</evidence>
<keyword evidence="5" id="KW-1185">Reference proteome</keyword>
<accession>A0AAN5CFH4</accession>
<feature type="domain" description="Metaxin glutathione S-transferase" evidence="2">
    <location>
        <begin position="213"/>
        <end position="278"/>
    </location>
</feature>
<evidence type="ECO:0008006" key="6">
    <source>
        <dbReference type="Google" id="ProtNLM"/>
    </source>
</evidence>
<dbReference type="SUPFAM" id="SSF52833">
    <property type="entry name" value="Thioredoxin-like"/>
    <property type="match status" value="1"/>
</dbReference>
<dbReference type="SUPFAM" id="SSF47616">
    <property type="entry name" value="GST C-terminal domain-like"/>
    <property type="match status" value="1"/>
</dbReference>
<evidence type="ECO:0000259" key="2">
    <source>
        <dbReference type="Pfam" id="PF17171"/>
    </source>
</evidence>
<dbReference type="InterPro" id="IPR036282">
    <property type="entry name" value="Glutathione-S-Trfase_C_sf"/>
</dbReference>
<evidence type="ECO:0000313" key="4">
    <source>
        <dbReference type="EMBL" id="GMR41837.1"/>
    </source>
</evidence>
<feature type="domain" description="Thioredoxin-like fold" evidence="3">
    <location>
        <begin position="67"/>
        <end position="152"/>
    </location>
</feature>
<dbReference type="AlphaFoldDB" id="A0AAN5CFH4"/>
<dbReference type="InterPro" id="IPR036249">
    <property type="entry name" value="Thioredoxin-like_sf"/>
</dbReference>
<dbReference type="GO" id="GO:0005737">
    <property type="term" value="C:cytoplasm"/>
    <property type="evidence" value="ECO:0007669"/>
    <property type="project" value="TreeGrafter"/>
</dbReference>
<dbReference type="Proteomes" id="UP001328107">
    <property type="component" value="Unassembled WGS sequence"/>
</dbReference>
<comment type="caution">
    <text evidence="4">The sequence shown here is derived from an EMBL/GenBank/DDBJ whole genome shotgun (WGS) entry which is preliminary data.</text>
</comment>
<dbReference type="InterPro" id="IPR033468">
    <property type="entry name" value="Metaxin_GST"/>
</dbReference>
<dbReference type="SFLD" id="SFLDG01180">
    <property type="entry name" value="SUF1"/>
    <property type="match status" value="1"/>
</dbReference>
<dbReference type="EMBL" id="BTRK01000003">
    <property type="protein sequence ID" value="GMR41837.1"/>
    <property type="molecule type" value="Genomic_DNA"/>
</dbReference>
<dbReference type="InterPro" id="IPR050931">
    <property type="entry name" value="Mito_Protein_Transport_Metaxin"/>
</dbReference>
<protein>
    <recommendedName>
        <fullName evidence="6">Glutathione S-transferase</fullName>
    </recommendedName>
</protein>
<organism evidence="4 5">
    <name type="scientific">Pristionchus mayeri</name>
    <dbReference type="NCBI Taxonomy" id="1317129"/>
    <lineage>
        <taxon>Eukaryota</taxon>
        <taxon>Metazoa</taxon>
        <taxon>Ecdysozoa</taxon>
        <taxon>Nematoda</taxon>
        <taxon>Chromadorea</taxon>
        <taxon>Rhabditida</taxon>
        <taxon>Rhabditina</taxon>
        <taxon>Diplogasteromorpha</taxon>
        <taxon>Diplogasteroidea</taxon>
        <taxon>Neodiplogasteridae</taxon>
        <taxon>Pristionchus</taxon>
    </lineage>
</organism>
<dbReference type="SFLD" id="SFLDS00019">
    <property type="entry name" value="Glutathione_Transferase_(cytos"/>
    <property type="match status" value="1"/>
</dbReference>
<reference evidence="5" key="1">
    <citation type="submission" date="2022-10" db="EMBL/GenBank/DDBJ databases">
        <title>Genome assembly of Pristionchus species.</title>
        <authorList>
            <person name="Yoshida K."/>
            <person name="Sommer R.J."/>
        </authorList>
    </citation>
    <scope>NUCLEOTIDE SEQUENCE [LARGE SCALE GENOMIC DNA]</scope>
    <source>
        <strain evidence="5">RS5460</strain>
    </source>
</reference>
<proteinExistence type="inferred from homology"/>
<comment type="similarity">
    <text evidence="1">Belongs to the FAX family.</text>
</comment>